<dbReference type="GeneID" id="31000738"/>
<dbReference type="PANTHER" id="PTHR33442">
    <property type="entry name" value="TRANS-3-HYDROXY-L-PROLINE DEHYDRATASE"/>
    <property type="match status" value="1"/>
</dbReference>
<dbReference type="FunFam" id="3.10.310.10:FF:000005">
    <property type="entry name" value="Proline racemase"/>
    <property type="match status" value="1"/>
</dbReference>
<name>A0A225BAC7_TALAT</name>
<sequence>MPAARTLNVVGAHTGGEVCDVIVGGVLDVPGKTMYEKMMHIWTKQDNLRLVLLNEPRGCTAMCTNLVLPPTNPEADAGFIIMEHEEYPPMSGANTIATATVLLETGMVPMQEPISRIKLDTPAGLVGVTAECENGKAKSVAFDNVPAFVFALDLEIPVLDLGTVKVDIAWGGMIFAIVDATSLNISLEGRNGAKLVQLGERIKKAVMENTNPVHPENPSIRGVSIVEFTEPFLEGRSVKTAVNTVVVSPGRLDRSPCGTGTCARLALLHARGLLDVNEPFRHRSIIGSEFEAHIRGTTKVGDYPAVLPTVKGSAWISAYKQVVIHPTDPFPQGFRVGDVWLDSPLPQPTAED</sequence>
<dbReference type="Pfam" id="PF05544">
    <property type="entry name" value="Pro_racemase"/>
    <property type="match status" value="1"/>
</dbReference>
<feature type="active site" description="Proton acceptor" evidence="2">
    <location>
        <position position="91"/>
    </location>
</feature>
<proteinExistence type="inferred from homology"/>
<organism evidence="3 4">
    <name type="scientific">Talaromyces atroroseus</name>
    <dbReference type="NCBI Taxonomy" id="1441469"/>
    <lineage>
        <taxon>Eukaryota</taxon>
        <taxon>Fungi</taxon>
        <taxon>Dikarya</taxon>
        <taxon>Ascomycota</taxon>
        <taxon>Pezizomycotina</taxon>
        <taxon>Eurotiomycetes</taxon>
        <taxon>Eurotiomycetidae</taxon>
        <taxon>Eurotiales</taxon>
        <taxon>Trichocomaceae</taxon>
        <taxon>Talaromyces</taxon>
        <taxon>Talaromyces sect. Trachyspermi</taxon>
    </lineage>
</organism>
<dbReference type="GO" id="GO:0047580">
    <property type="term" value="F:4-hydroxyproline epimerase activity"/>
    <property type="evidence" value="ECO:0007669"/>
    <property type="project" value="TreeGrafter"/>
</dbReference>
<dbReference type="PANTHER" id="PTHR33442:SF5">
    <property type="entry name" value="BIFUNCTIONAL TRANS-3-HYDROXY-L-PROLINE DEHYDRATASE_2-EPIMERASE"/>
    <property type="match status" value="1"/>
</dbReference>
<dbReference type="RefSeq" id="XP_020124006.1">
    <property type="nucleotide sequence ID" value="XM_020260849.1"/>
</dbReference>
<dbReference type="OrthoDB" id="6409228at2759"/>
<dbReference type="PIRSF" id="PIRSF029792">
    <property type="entry name" value="Pro_racemase"/>
    <property type="match status" value="1"/>
</dbReference>
<protein>
    <recommendedName>
        <fullName evidence="5">Proline racemase</fullName>
    </recommendedName>
</protein>
<dbReference type="InterPro" id="IPR008794">
    <property type="entry name" value="Pro_racemase_fam"/>
</dbReference>
<dbReference type="Proteomes" id="UP000214365">
    <property type="component" value="Unassembled WGS sequence"/>
</dbReference>
<reference evidence="3 4" key="1">
    <citation type="submission" date="2015-06" db="EMBL/GenBank/DDBJ databases">
        <title>Talaromyces atroroseus IBT 11181 draft genome.</title>
        <authorList>
            <person name="Rasmussen K.B."/>
            <person name="Rasmussen S."/>
            <person name="Petersen B."/>
            <person name="Sicheritz-Ponten T."/>
            <person name="Mortensen U.H."/>
            <person name="Thrane U."/>
        </authorList>
    </citation>
    <scope>NUCLEOTIDE SEQUENCE [LARGE SCALE GENOMIC DNA]</scope>
    <source>
        <strain evidence="3 4">IBT 11181</strain>
    </source>
</reference>
<dbReference type="AlphaFoldDB" id="A0A225BAC7"/>
<dbReference type="EMBL" id="LFMY01000001">
    <property type="protein sequence ID" value="OKL63885.1"/>
    <property type="molecule type" value="Genomic_DNA"/>
</dbReference>
<feature type="active site" description="Proton donor" evidence="2">
    <location>
        <position position="257"/>
    </location>
</feature>
<evidence type="ECO:0000313" key="3">
    <source>
        <dbReference type="EMBL" id="OKL63885.1"/>
    </source>
</evidence>
<dbReference type="SFLD" id="SFLDS00028">
    <property type="entry name" value="Proline_Racemase"/>
    <property type="match status" value="1"/>
</dbReference>
<evidence type="ECO:0000313" key="4">
    <source>
        <dbReference type="Proteomes" id="UP000214365"/>
    </source>
</evidence>
<evidence type="ECO:0008006" key="5">
    <source>
        <dbReference type="Google" id="ProtNLM"/>
    </source>
</evidence>
<gene>
    <name evidence="3" type="ORF">UA08_00983</name>
</gene>
<comment type="caution">
    <text evidence="3">The sequence shown here is derived from an EMBL/GenBank/DDBJ whole genome shotgun (WGS) entry which is preliminary data.</text>
</comment>
<dbReference type="Gene3D" id="3.10.310.10">
    <property type="entry name" value="Diaminopimelate Epimerase, Chain A, domain 1"/>
    <property type="match status" value="2"/>
</dbReference>
<comment type="similarity">
    <text evidence="1">Belongs to the proline racemase family.</text>
</comment>
<dbReference type="SUPFAM" id="SSF54506">
    <property type="entry name" value="Diaminopimelate epimerase-like"/>
    <property type="match status" value="1"/>
</dbReference>
<keyword evidence="4" id="KW-1185">Reference proteome</keyword>
<evidence type="ECO:0000256" key="2">
    <source>
        <dbReference type="PIRSR" id="PIRSR029792-1"/>
    </source>
</evidence>
<dbReference type="STRING" id="1441469.A0A225BAC7"/>
<evidence type="ECO:0000256" key="1">
    <source>
        <dbReference type="ARBA" id="ARBA00007529"/>
    </source>
</evidence>
<accession>A0A225BAC7</accession>